<evidence type="ECO:0000313" key="2">
    <source>
        <dbReference type="EMBL" id="CRJ99210.1"/>
    </source>
</evidence>
<feature type="compositionally biased region" description="Low complexity" evidence="1">
    <location>
        <begin position="20"/>
        <end position="29"/>
    </location>
</feature>
<accession>A0A0G4KHW5</accession>
<gene>
    <name evidence="2" type="ORF">BN1723_020858</name>
</gene>
<dbReference type="Proteomes" id="UP000045706">
    <property type="component" value="Unassembled WGS sequence"/>
</dbReference>
<evidence type="ECO:0000256" key="1">
    <source>
        <dbReference type="SAM" id="MobiDB-lite"/>
    </source>
</evidence>
<proteinExistence type="predicted"/>
<feature type="compositionally biased region" description="Low complexity" evidence="1">
    <location>
        <begin position="37"/>
        <end position="49"/>
    </location>
</feature>
<feature type="region of interest" description="Disordered" evidence="1">
    <location>
        <begin position="1"/>
        <end position="49"/>
    </location>
</feature>
<evidence type="ECO:0000313" key="3">
    <source>
        <dbReference type="Proteomes" id="UP000045706"/>
    </source>
</evidence>
<dbReference type="AlphaFoldDB" id="A0A0G4KHW5"/>
<reference evidence="3" key="1">
    <citation type="submission" date="2015-05" db="EMBL/GenBank/DDBJ databases">
        <authorList>
            <person name="Fogelqvist Johan"/>
        </authorList>
    </citation>
    <scope>NUCLEOTIDE SEQUENCE [LARGE SCALE GENOMIC DNA]</scope>
</reference>
<sequence length="49" mass="5403">MASPFLRPRLLTSFVPPPARTTTTSSTAPRRLRRPSSLRLETLSATPLP</sequence>
<protein>
    <submittedName>
        <fullName evidence="2">Uncharacterized protein</fullName>
    </submittedName>
</protein>
<feature type="non-terminal residue" evidence="2">
    <location>
        <position position="49"/>
    </location>
</feature>
<organism evidence="2 3">
    <name type="scientific">Verticillium longisporum</name>
    <name type="common">Verticillium dahliae var. longisporum</name>
    <dbReference type="NCBI Taxonomy" id="100787"/>
    <lineage>
        <taxon>Eukaryota</taxon>
        <taxon>Fungi</taxon>
        <taxon>Dikarya</taxon>
        <taxon>Ascomycota</taxon>
        <taxon>Pezizomycotina</taxon>
        <taxon>Sordariomycetes</taxon>
        <taxon>Hypocreomycetidae</taxon>
        <taxon>Glomerellales</taxon>
        <taxon>Plectosphaerellaceae</taxon>
        <taxon>Verticillium</taxon>
    </lineage>
</organism>
<dbReference type="EMBL" id="CVQI01000631">
    <property type="protein sequence ID" value="CRJ99210.1"/>
    <property type="molecule type" value="Genomic_DNA"/>
</dbReference>
<name>A0A0G4KHW5_VERLO</name>